<evidence type="ECO:0000313" key="3">
    <source>
        <dbReference type="Proteomes" id="UP000232688"/>
    </source>
</evidence>
<dbReference type="EMBL" id="LLXJ01000970">
    <property type="protein sequence ID" value="PKC04693.1"/>
    <property type="molecule type" value="Genomic_DNA"/>
</dbReference>
<dbReference type="Proteomes" id="UP000232688">
    <property type="component" value="Unassembled WGS sequence"/>
</dbReference>
<name>A0A2N0PD00_9GLOM</name>
<organism evidence="1 4">
    <name type="scientific">Rhizophagus irregularis</name>
    <dbReference type="NCBI Taxonomy" id="588596"/>
    <lineage>
        <taxon>Eukaryota</taxon>
        <taxon>Fungi</taxon>
        <taxon>Fungi incertae sedis</taxon>
        <taxon>Mucoromycota</taxon>
        <taxon>Glomeromycotina</taxon>
        <taxon>Glomeromycetes</taxon>
        <taxon>Glomerales</taxon>
        <taxon>Glomeraceae</taxon>
        <taxon>Rhizophagus</taxon>
    </lineage>
</organism>
<gene>
    <name evidence="2" type="ORF">RhiirA1_464314</name>
    <name evidence="1" type="ORF">RhiirA5_421907</name>
</gene>
<dbReference type="EMBL" id="LLXH01000781">
    <property type="protein sequence ID" value="PKC63031.1"/>
    <property type="molecule type" value="Genomic_DNA"/>
</dbReference>
<accession>A0A2N0PD00</accession>
<sequence>MSIENCIDESEFEGDIKVYMEGYFDEFLDKYNEYVLDIINITMTNEYTEFEEKKLEPNITTKPAKLEGETFKKIMTKILFEKAAAVVITSGPINKHEATVSFLNKKIVWLENQITQLNKWKNLEVDVTVKERIILEKYEENTKIWEKVKVLERNEEKEMDSETNMDMDNKIRSKKSSSRKWKQVCVSKTKNGMISEISASAWVQLAIEINLDNNFAEESHDITFYDIPWNDEDIYLQLQNNVGYILEHMRIKRCYIWQAELDKIIRHCAIKYQAWLDKMSLRV</sequence>
<reference evidence="2 3" key="4">
    <citation type="submission" date="2017-10" db="EMBL/GenBank/DDBJ databases">
        <title>Genome analyses suggest a sexual origin of heterokaryosis in a supposedly ancient asexual fungus.</title>
        <authorList>
            <person name="Corradi N."/>
            <person name="Sedzielewska K."/>
            <person name="Noel J."/>
            <person name="Charron P."/>
            <person name="Farinelli L."/>
            <person name="Marton T."/>
            <person name="Kruger M."/>
            <person name="Pelin A."/>
            <person name="Brachmann A."/>
            <person name="Corradi N."/>
        </authorList>
    </citation>
    <scope>NUCLEOTIDE SEQUENCE [LARGE SCALE GENOMIC DNA]</scope>
    <source>
        <strain evidence="2 3">A1</strain>
    </source>
</reference>
<reference evidence="2 3" key="3">
    <citation type="submission" date="2017-10" db="EMBL/GenBank/DDBJ databases">
        <title>Extensive intraspecific genome diversity in a model arbuscular mycorrhizal fungus.</title>
        <authorList>
            <person name="Chen E.C.H."/>
            <person name="Morin E."/>
            <person name="Baudet D."/>
            <person name="Noel J."/>
            <person name="Ndikumana S."/>
            <person name="Charron P."/>
            <person name="St-Onge C."/>
            <person name="Giorgi J."/>
            <person name="Grigoriev I.V."/>
            <person name="Roux C."/>
            <person name="Martin F.M."/>
            <person name="Corradi N."/>
        </authorList>
    </citation>
    <scope>NUCLEOTIDE SEQUENCE [LARGE SCALE GENOMIC DNA]</scope>
    <source>
        <strain evidence="2 3">A1</strain>
    </source>
</reference>
<evidence type="ECO:0000313" key="2">
    <source>
        <dbReference type="EMBL" id="PKC63031.1"/>
    </source>
</evidence>
<comment type="caution">
    <text evidence="1">The sequence shown here is derived from an EMBL/GenBank/DDBJ whole genome shotgun (WGS) entry which is preliminary data.</text>
</comment>
<dbReference type="VEuPathDB" id="FungiDB:FUN_023758"/>
<evidence type="ECO:0000313" key="1">
    <source>
        <dbReference type="EMBL" id="PKC04693.1"/>
    </source>
</evidence>
<reference evidence="1 4" key="2">
    <citation type="submission" date="2017-09" db="EMBL/GenBank/DDBJ databases">
        <title>Extensive intraspecific genome diversity in a model arbuscular mycorrhizal fungus.</title>
        <authorList>
            <person name="Chen E.C."/>
            <person name="Morin E."/>
            <person name="Beaudet D."/>
            <person name="Noel J."/>
            <person name="Ndikumana S."/>
            <person name="Charron P."/>
            <person name="St-Onge C."/>
            <person name="Giorgi J."/>
            <person name="Grigoriev I.V."/>
            <person name="Roux C."/>
            <person name="Martin F.M."/>
            <person name="Corradi N."/>
        </authorList>
    </citation>
    <scope>NUCLEOTIDE SEQUENCE [LARGE SCALE GENOMIC DNA]</scope>
    <source>
        <strain evidence="1 4">A5</strain>
    </source>
</reference>
<protein>
    <submittedName>
        <fullName evidence="1">Uncharacterized protein</fullName>
    </submittedName>
</protein>
<proteinExistence type="predicted"/>
<dbReference type="Proteomes" id="UP000232722">
    <property type="component" value="Unassembled WGS sequence"/>
</dbReference>
<reference evidence="1 4" key="1">
    <citation type="submission" date="2016-04" db="EMBL/GenBank/DDBJ databases">
        <title>Genome analyses suggest a sexual origin of heterokaryosis in a supposedly ancient asexual fungus.</title>
        <authorList>
            <person name="Ropars J."/>
            <person name="Sedzielewska K."/>
            <person name="Noel J."/>
            <person name="Charron P."/>
            <person name="Farinelli L."/>
            <person name="Marton T."/>
            <person name="Kruger M."/>
            <person name="Pelin A."/>
            <person name="Brachmann A."/>
            <person name="Corradi N."/>
        </authorList>
    </citation>
    <scope>NUCLEOTIDE SEQUENCE [LARGE SCALE GENOMIC DNA]</scope>
    <source>
        <strain evidence="1 4">A5</strain>
    </source>
</reference>
<dbReference type="AlphaFoldDB" id="A0A2N0PD00"/>
<dbReference type="VEuPathDB" id="FungiDB:RhiirA1_464314"/>
<evidence type="ECO:0000313" key="4">
    <source>
        <dbReference type="Proteomes" id="UP000232722"/>
    </source>
</evidence>